<dbReference type="Pfam" id="PF01522">
    <property type="entry name" value="Polysacc_deac_1"/>
    <property type="match status" value="2"/>
</dbReference>
<organism evidence="4 5">
    <name type="scientific">Mycolicibacterium vaccae ATCC 25954</name>
    <dbReference type="NCBI Taxonomy" id="1194972"/>
    <lineage>
        <taxon>Bacteria</taxon>
        <taxon>Bacillati</taxon>
        <taxon>Actinomycetota</taxon>
        <taxon>Actinomycetes</taxon>
        <taxon>Mycobacteriales</taxon>
        <taxon>Mycobacteriaceae</taxon>
        <taxon>Mycolicibacterium</taxon>
    </lineage>
</organism>
<comment type="subcellular location">
    <subcellularLocation>
        <location evidence="1">Secreted</location>
    </subcellularLocation>
</comment>
<dbReference type="GO" id="GO:0005576">
    <property type="term" value="C:extracellular region"/>
    <property type="evidence" value="ECO:0007669"/>
    <property type="project" value="UniProtKB-SubCell"/>
</dbReference>
<dbReference type="EMBL" id="ALQA01000007">
    <property type="protein sequence ID" value="EJZ11664.1"/>
    <property type="molecule type" value="Genomic_DNA"/>
</dbReference>
<dbReference type="eggNOG" id="COG0726">
    <property type="taxonomic scope" value="Bacteria"/>
</dbReference>
<dbReference type="Proteomes" id="UP000006072">
    <property type="component" value="Unassembled WGS sequence"/>
</dbReference>
<feature type="domain" description="NodB homology" evidence="3">
    <location>
        <begin position="23"/>
        <end position="65"/>
    </location>
</feature>
<evidence type="ECO:0000313" key="5">
    <source>
        <dbReference type="Proteomes" id="UP000006072"/>
    </source>
</evidence>
<protein>
    <submittedName>
        <fullName evidence="4">Polysaccharide deacetylase</fullName>
    </submittedName>
</protein>
<dbReference type="InterPro" id="IPR002509">
    <property type="entry name" value="NODB_dom"/>
</dbReference>
<dbReference type="InterPro" id="IPR011330">
    <property type="entry name" value="Glyco_hydro/deAcase_b/a-brl"/>
</dbReference>
<dbReference type="PATRIC" id="fig|1194972.3.peg.1039"/>
<gene>
    <name evidence="4" type="ORF">MVAC_05127</name>
</gene>
<dbReference type="HOGENOM" id="CLU_030024_1_1_11"/>
<reference evidence="4 5" key="1">
    <citation type="journal article" date="2012" name="J. Bacteriol.">
        <title>Complete Genome Sequence of Mycobacterium vaccae Type Strain ATCC 25954.</title>
        <authorList>
            <person name="Ho Y.S."/>
            <person name="Adroub S.A."/>
            <person name="Abadi M."/>
            <person name="Al Alwan B."/>
            <person name="Alkhateeb R."/>
            <person name="Gao G."/>
            <person name="Ragab A."/>
            <person name="Ali S."/>
            <person name="van Soolingen D."/>
            <person name="Bitter W."/>
            <person name="Pain A."/>
            <person name="Abdallah A.M."/>
        </authorList>
    </citation>
    <scope>NUCLEOTIDE SEQUENCE [LARGE SCALE GENOMIC DNA]</scope>
    <source>
        <strain evidence="4 5">ATCC 25954</strain>
    </source>
</reference>
<accession>K0VKI9</accession>
<sequence>MRYLKRYFTVLPLEEALERLYAGTLPERAVTLTFDDGTQNLLTHAAPVLREFGFTAAVFLATGPMGTDELLWPDRLWLSFARTNEPAVDLHMLDLGLRSLQNPADRGEAYALAVEKLKNYPDSERLALLETVIAELGAPADGDTGPFRLLSWDEARTLKLHSSVALYPHTVTHPILSRCPDGKVEREIIDSCDAVERHTASDPKVFAYPNGRAQDFDGRAKDALSRRGVRWALATTSGVANRGSDPFALPRIGIGYSLSFSAFRLLVSGAAP</sequence>
<evidence type="ECO:0000259" key="3">
    <source>
        <dbReference type="Pfam" id="PF01522"/>
    </source>
</evidence>
<evidence type="ECO:0000313" key="4">
    <source>
        <dbReference type="EMBL" id="EJZ11664.1"/>
    </source>
</evidence>
<dbReference type="PANTHER" id="PTHR34216">
    <property type="match status" value="1"/>
</dbReference>
<name>K0VKI9_MYCVA</name>
<evidence type="ECO:0000256" key="1">
    <source>
        <dbReference type="ARBA" id="ARBA00004613"/>
    </source>
</evidence>
<keyword evidence="2" id="KW-0732">Signal</keyword>
<evidence type="ECO:0000256" key="2">
    <source>
        <dbReference type="ARBA" id="ARBA00022729"/>
    </source>
</evidence>
<dbReference type="InterPro" id="IPR051398">
    <property type="entry name" value="Polysacch_Deacetylase"/>
</dbReference>
<dbReference type="CDD" id="cd10918">
    <property type="entry name" value="CE4_NodB_like_5s_6s"/>
    <property type="match status" value="1"/>
</dbReference>
<dbReference type="PANTHER" id="PTHR34216:SF3">
    <property type="entry name" value="POLY-BETA-1,6-N-ACETYL-D-GLUCOSAMINE N-DEACETYLASE"/>
    <property type="match status" value="1"/>
</dbReference>
<feature type="domain" description="NodB homology" evidence="3">
    <location>
        <begin position="152"/>
        <end position="223"/>
    </location>
</feature>
<dbReference type="GO" id="GO:0005975">
    <property type="term" value="P:carbohydrate metabolic process"/>
    <property type="evidence" value="ECO:0007669"/>
    <property type="project" value="InterPro"/>
</dbReference>
<dbReference type="AlphaFoldDB" id="K0VKI9"/>
<dbReference type="GO" id="GO:0016810">
    <property type="term" value="F:hydrolase activity, acting on carbon-nitrogen (but not peptide) bonds"/>
    <property type="evidence" value="ECO:0007669"/>
    <property type="project" value="InterPro"/>
</dbReference>
<keyword evidence="5" id="KW-1185">Reference proteome</keyword>
<comment type="caution">
    <text evidence="4">The sequence shown here is derived from an EMBL/GenBank/DDBJ whole genome shotgun (WGS) entry which is preliminary data.</text>
</comment>
<dbReference type="SUPFAM" id="SSF88713">
    <property type="entry name" value="Glycoside hydrolase/deacetylase"/>
    <property type="match status" value="1"/>
</dbReference>
<dbReference type="Gene3D" id="3.20.20.370">
    <property type="entry name" value="Glycoside hydrolase/deacetylase"/>
    <property type="match status" value="1"/>
</dbReference>
<proteinExistence type="predicted"/>